<dbReference type="GeneID" id="92049693"/>
<proteinExistence type="predicted"/>
<name>A0ABR1V3U2_9PEZI</name>
<gene>
    <name evidence="1" type="ORF">PG997_012319</name>
</gene>
<keyword evidence="2" id="KW-1185">Reference proteome</keyword>
<comment type="caution">
    <text evidence="1">The sequence shown here is derived from an EMBL/GenBank/DDBJ whole genome shotgun (WGS) entry which is preliminary data.</text>
</comment>
<evidence type="ECO:0000313" key="2">
    <source>
        <dbReference type="Proteomes" id="UP001433268"/>
    </source>
</evidence>
<dbReference type="RefSeq" id="XP_066662325.1">
    <property type="nucleotide sequence ID" value="XM_066816633.1"/>
</dbReference>
<dbReference type="Proteomes" id="UP001433268">
    <property type="component" value="Unassembled WGS sequence"/>
</dbReference>
<protein>
    <submittedName>
        <fullName evidence="1">Uncharacterized protein</fullName>
    </submittedName>
</protein>
<accession>A0ABR1V3U2</accession>
<sequence length="133" mass="14243">MPDKLHALGLSPSNCVVDDGKEVAVDDGKDVVVDDGKEVVVDDGKEVVVDTARDASKPLVRRAASSSRLTRIGQIWRKGVAKAHGLSLLLEKCEDRFLVHPARRLGRAVRARLETAASSSSSSTASDTEECCM</sequence>
<reference evidence="1 2" key="1">
    <citation type="submission" date="2023-01" db="EMBL/GenBank/DDBJ databases">
        <title>Analysis of 21 Apiospora genomes using comparative genomics revels a genus with tremendous synthesis potential of carbohydrate active enzymes and secondary metabolites.</title>
        <authorList>
            <person name="Sorensen T."/>
        </authorList>
    </citation>
    <scope>NUCLEOTIDE SEQUENCE [LARGE SCALE GENOMIC DNA]</scope>
    <source>
        <strain evidence="1 2">CBS 114990</strain>
    </source>
</reference>
<organism evidence="1 2">
    <name type="scientific">Apiospora hydei</name>
    <dbReference type="NCBI Taxonomy" id="1337664"/>
    <lineage>
        <taxon>Eukaryota</taxon>
        <taxon>Fungi</taxon>
        <taxon>Dikarya</taxon>
        <taxon>Ascomycota</taxon>
        <taxon>Pezizomycotina</taxon>
        <taxon>Sordariomycetes</taxon>
        <taxon>Xylariomycetidae</taxon>
        <taxon>Amphisphaeriales</taxon>
        <taxon>Apiosporaceae</taxon>
        <taxon>Apiospora</taxon>
    </lineage>
</organism>
<dbReference type="EMBL" id="JAQQWN010000009">
    <property type="protein sequence ID" value="KAK8065572.1"/>
    <property type="molecule type" value="Genomic_DNA"/>
</dbReference>
<evidence type="ECO:0000313" key="1">
    <source>
        <dbReference type="EMBL" id="KAK8065572.1"/>
    </source>
</evidence>